<dbReference type="PANTHER" id="PTHR34235:SF3">
    <property type="entry name" value="SLR1203 PROTEIN"/>
    <property type="match status" value="1"/>
</dbReference>
<dbReference type="Gene3D" id="1.20.1220.20">
    <property type="entry name" value="Uncharcterised protein PF01724"/>
    <property type="match status" value="1"/>
</dbReference>
<dbReference type="Proteomes" id="UP000274556">
    <property type="component" value="Unassembled WGS sequence"/>
</dbReference>
<dbReference type="PANTHER" id="PTHR34235">
    <property type="entry name" value="SLR1203 PROTEIN-RELATED"/>
    <property type="match status" value="1"/>
</dbReference>
<evidence type="ECO:0000313" key="2">
    <source>
        <dbReference type="Proteomes" id="UP000274556"/>
    </source>
</evidence>
<dbReference type="AlphaFoldDB" id="A0A495V5L0"/>
<organism evidence="1 2">
    <name type="scientific">Thiocapsa rosea</name>
    <dbReference type="NCBI Taxonomy" id="69360"/>
    <lineage>
        <taxon>Bacteria</taxon>
        <taxon>Pseudomonadati</taxon>
        <taxon>Pseudomonadota</taxon>
        <taxon>Gammaproteobacteria</taxon>
        <taxon>Chromatiales</taxon>
        <taxon>Chromatiaceae</taxon>
        <taxon>Thiocapsa</taxon>
    </lineage>
</organism>
<dbReference type="EMBL" id="RBXL01000001">
    <property type="protein sequence ID" value="RKT44672.1"/>
    <property type="molecule type" value="Genomic_DNA"/>
</dbReference>
<keyword evidence="2" id="KW-1185">Reference proteome</keyword>
<evidence type="ECO:0000313" key="1">
    <source>
        <dbReference type="EMBL" id="RKT44672.1"/>
    </source>
</evidence>
<sequence>MSVTYDQDLVRWARETAELIREGCWQAVDVEHLAEELEDLSKSERRAIASQLVRLLLHLLKWQHQPERRSDSWIDSITDARLQIELAIQDSPSLRAYPLQVLAQSYQRARRSAAMQTGRPLATFAETCPYRLDQALDEAFLPESPMS</sequence>
<dbReference type="OrthoDB" id="5766125at2"/>
<accession>A0A495V5L0</accession>
<dbReference type="Pfam" id="PF01724">
    <property type="entry name" value="DUF29"/>
    <property type="match status" value="1"/>
</dbReference>
<protein>
    <submittedName>
        <fullName evidence="1">Uncharacterized protein DUF29</fullName>
    </submittedName>
</protein>
<comment type="caution">
    <text evidence="1">The sequence shown here is derived from an EMBL/GenBank/DDBJ whole genome shotgun (WGS) entry which is preliminary data.</text>
</comment>
<proteinExistence type="predicted"/>
<gene>
    <name evidence="1" type="ORF">BDD21_2065</name>
</gene>
<reference evidence="1 2" key="1">
    <citation type="submission" date="2018-10" db="EMBL/GenBank/DDBJ databases">
        <title>Genomic Encyclopedia of Archaeal and Bacterial Type Strains, Phase II (KMG-II): from individual species to whole genera.</title>
        <authorList>
            <person name="Goeker M."/>
        </authorList>
    </citation>
    <scope>NUCLEOTIDE SEQUENCE [LARGE SCALE GENOMIC DNA]</scope>
    <source>
        <strain evidence="1 2">DSM 235</strain>
    </source>
</reference>
<dbReference type="InterPro" id="IPR002636">
    <property type="entry name" value="DUF29"/>
</dbReference>
<name>A0A495V5L0_9GAMM</name>